<evidence type="ECO:0000313" key="3">
    <source>
        <dbReference type="Proteomes" id="UP001642409"/>
    </source>
</evidence>
<sequence>MECKCPIIYKCCNGCRSTTLVESKFKSVRFFKNYDDQQLYSNQLSEFEGTSRTAQYQQHHYMSESAPLAAQNINRLSCLSHIGLFHLHYYKLIFYRNQVDWFQTIGDFNL</sequence>
<dbReference type="AlphaFoldDB" id="A0AA86PIW8"/>
<reference evidence="1" key="1">
    <citation type="submission" date="2023-06" db="EMBL/GenBank/DDBJ databases">
        <authorList>
            <person name="Kurt Z."/>
        </authorList>
    </citation>
    <scope>NUCLEOTIDE SEQUENCE</scope>
</reference>
<evidence type="ECO:0000313" key="1">
    <source>
        <dbReference type="EMBL" id="CAI9940394.1"/>
    </source>
</evidence>
<gene>
    <name evidence="2" type="ORF">HINF_LOCUS26009</name>
    <name evidence="1" type="ORF">HINF_LOCUS28039</name>
</gene>
<reference evidence="2 3" key="2">
    <citation type="submission" date="2024-07" db="EMBL/GenBank/DDBJ databases">
        <authorList>
            <person name="Akdeniz Z."/>
        </authorList>
    </citation>
    <scope>NUCLEOTIDE SEQUENCE [LARGE SCALE GENOMIC DNA]</scope>
</reference>
<evidence type="ECO:0000313" key="2">
    <source>
        <dbReference type="EMBL" id="CAL6017474.1"/>
    </source>
</evidence>
<protein>
    <submittedName>
        <fullName evidence="2">Hypothetical_protein</fullName>
    </submittedName>
</protein>
<keyword evidence="3" id="KW-1185">Reference proteome</keyword>
<proteinExistence type="predicted"/>
<name>A0AA86PIW8_9EUKA</name>
<comment type="caution">
    <text evidence="1">The sequence shown here is derived from an EMBL/GenBank/DDBJ whole genome shotgun (WGS) entry which is preliminary data.</text>
</comment>
<organism evidence="1">
    <name type="scientific">Hexamita inflata</name>
    <dbReference type="NCBI Taxonomy" id="28002"/>
    <lineage>
        <taxon>Eukaryota</taxon>
        <taxon>Metamonada</taxon>
        <taxon>Diplomonadida</taxon>
        <taxon>Hexamitidae</taxon>
        <taxon>Hexamitinae</taxon>
        <taxon>Hexamita</taxon>
    </lineage>
</organism>
<accession>A0AA86PIW8</accession>
<dbReference type="EMBL" id="CAXDID020000078">
    <property type="protein sequence ID" value="CAL6017474.1"/>
    <property type="molecule type" value="Genomic_DNA"/>
</dbReference>
<dbReference type="EMBL" id="CATOUU010000675">
    <property type="protein sequence ID" value="CAI9940394.1"/>
    <property type="molecule type" value="Genomic_DNA"/>
</dbReference>
<dbReference type="Proteomes" id="UP001642409">
    <property type="component" value="Unassembled WGS sequence"/>
</dbReference>